<feature type="compositionally biased region" description="Polar residues" evidence="1">
    <location>
        <begin position="339"/>
        <end position="355"/>
    </location>
</feature>
<feature type="chain" id="PRO_5025688837" description="Csi2 protein" evidence="3">
    <location>
        <begin position="22"/>
        <end position="387"/>
    </location>
</feature>
<dbReference type="PANTHER" id="PTHR36089:SF1">
    <property type="entry name" value="CHITIN SYNTHASE 3 COMPLEX PROTEIN CSI2-RELATED"/>
    <property type="match status" value="1"/>
</dbReference>
<reference evidence="4" key="1">
    <citation type="journal article" date="2020" name="Stud. Mycol.">
        <title>101 Dothideomycetes genomes: a test case for predicting lifestyles and emergence of pathogens.</title>
        <authorList>
            <person name="Haridas S."/>
            <person name="Albert R."/>
            <person name="Binder M."/>
            <person name="Bloem J."/>
            <person name="Labutti K."/>
            <person name="Salamov A."/>
            <person name="Andreopoulos B."/>
            <person name="Baker S."/>
            <person name="Barry K."/>
            <person name="Bills G."/>
            <person name="Bluhm B."/>
            <person name="Cannon C."/>
            <person name="Castanera R."/>
            <person name="Culley D."/>
            <person name="Daum C."/>
            <person name="Ezra D."/>
            <person name="Gonzalez J."/>
            <person name="Henrissat B."/>
            <person name="Kuo A."/>
            <person name="Liang C."/>
            <person name="Lipzen A."/>
            <person name="Lutzoni F."/>
            <person name="Magnuson J."/>
            <person name="Mondo S."/>
            <person name="Nolan M."/>
            <person name="Ohm R."/>
            <person name="Pangilinan J."/>
            <person name="Park H.-J."/>
            <person name="Ramirez L."/>
            <person name="Alfaro M."/>
            <person name="Sun H."/>
            <person name="Tritt A."/>
            <person name="Yoshinaga Y."/>
            <person name="Zwiers L.-H."/>
            <person name="Turgeon B."/>
            <person name="Goodwin S."/>
            <person name="Spatafora J."/>
            <person name="Crous P."/>
            <person name="Grigoriev I."/>
        </authorList>
    </citation>
    <scope>NUCLEOTIDE SEQUENCE</scope>
    <source>
        <strain evidence="4">CBS 121167</strain>
    </source>
</reference>
<feature type="compositionally biased region" description="Pro residues" evidence="1">
    <location>
        <begin position="287"/>
        <end position="296"/>
    </location>
</feature>
<evidence type="ECO:0000256" key="3">
    <source>
        <dbReference type="SAM" id="SignalP"/>
    </source>
</evidence>
<feature type="compositionally biased region" description="Low complexity" evidence="1">
    <location>
        <begin position="24"/>
        <end position="92"/>
    </location>
</feature>
<evidence type="ECO:0000256" key="1">
    <source>
        <dbReference type="SAM" id="MobiDB-lite"/>
    </source>
</evidence>
<dbReference type="GeneID" id="54299587"/>
<keyword evidence="2" id="KW-0812">Transmembrane</keyword>
<keyword evidence="5" id="KW-1185">Reference proteome</keyword>
<dbReference type="OrthoDB" id="4065319at2759"/>
<protein>
    <recommendedName>
        <fullName evidence="6">Csi2 protein</fullName>
    </recommendedName>
</protein>
<proteinExistence type="predicted"/>
<dbReference type="InterPro" id="IPR051009">
    <property type="entry name" value="PRM"/>
</dbReference>
<feature type="region of interest" description="Disordered" evidence="1">
    <location>
        <begin position="270"/>
        <end position="387"/>
    </location>
</feature>
<dbReference type="EMBL" id="ML995485">
    <property type="protein sequence ID" value="KAF2142130.1"/>
    <property type="molecule type" value="Genomic_DNA"/>
</dbReference>
<dbReference type="RefSeq" id="XP_033397842.1">
    <property type="nucleotide sequence ID" value="XM_033542090.1"/>
</dbReference>
<feature type="region of interest" description="Disordered" evidence="1">
    <location>
        <begin position="194"/>
        <end position="231"/>
    </location>
</feature>
<gene>
    <name evidence="4" type="ORF">K452DRAFT_298126</name>
</gene>
<keyword evidence="2" id="KW-0472">Membrane</keyword>
<dbReference type="AlphaFoldDB" id="A0A6A6BD93"/>
<sequence length="387" mass="40041">MRLFSTLLYLLLALVILVTAADPTTTETTEASTTAAATTESDTTATSKESSATSAAAETTTTDAATTTDKASTADDASTTTTGASASKTSASHLSDLPDLPGNLFPTVGVPDLSQAPFMQKSTYPQGTVFICVGAILGFLLACTMAWRGLIAYSLHRSVKRAAMAQSIADNKAMARGPGGGMYGPGPESKLGYGGSTLSLGEMRTPAAPANNKSSPLERTRQLGPSASSLFFSPTADMSRMSHYSNASNNNRSSSYLPSGYYAATAAPGTLSPATPAGRTRNSYFAPSPPDSPNLPPSSRDGPLQTPHSPLGPYGHGHGFPAPRPTHSRGTDSAAGAYRSTSELNLSAPPQQGGRTPSAYLDDLFDEHGHVGDVPAAQDSPGRRRRY</sequence>
<feature type="region of interest" description="Disordered" evidence="1">
    <location>
        <begin position="24"/>
        <end position="98"/>
    </location>
</feature>
<feature type="transmembrane region" description="Helical" evidence="2">
    <location>
        <begin position="128"/>
        <end position="151"/>
    </location>
</feature>
<evidence type="ECO:0000313" key="5">
    <source>
        <dbReference type="Proteomes" id="UP000799438"/>
    </source>
</evidence>
<feature type="compositionally biased region" description="Polar residues" evidence="1">
    <location>
        <begin position="222"/>
        <end position="231"/>
    </location>
</feature>
<dbReference type="PANTHER" id="PTHR36089">
    <property type="entry name" value="CHITIN SYNTHASE 3 COMPLEX PROTEIN CSI2-RELATED"/>
    <property type="match status" value="1"/>
</dbReference>
<accession>A0A6A6BD93</accession>
<dbReference type="GO" id="GO:0000324">
    <property type="term" value="C:fungal-type vacuole"/>
    <property type="evidence" value="ECO:0007669"/>
    <property type="project" value="TreeGrafter"/>
</dbReference>
<keyword evidence="3" id="KW-0732">Signal</keyword>
<keyword evidence="2" id="KW-1133">Transmembrane helix</keyword>
<name>A0A6A6BD93_9PEZI</name>
<feature type="signal peptide" evidence="3">
    <location>
        <begin position="1"/>
        <end position="21"/>
    </location>
</feature>
<evidence type="ECO:0000313" key="4">
    <source>
        <dbReference type="EMBL" id="KAF2142130.1"/>
    </source>
</evidence>
<organism evidence="4 5">
    <name type="scientific">Aplosporella prunicola CBS 121167</name>
    <dbReference type="NCBI Taxonomy" id="1176127"/>
    <lineage>
        <taxon>Eukaryota</taxon>
        <taxon>Fungi</taxon>
        <taxon>Dikarya</taxon>
        <taxon>Ascomycota</taxon>
        <taxon>Pezizomycotina</taxon>
        <taxon>Dothideomycetes</taxon>
        <taxon>Dothideomycetes incertae sedis</taxon>
        <taxon>Botryosphaeriales</taxon>
        <taxon>Aplosporellaceae</taxon>
        <taxon>Aplosporella</taxon>
    </lineage>
</organism>
<dbReference type="Proteomes" id="UP000799438">
    <property type="component" value="Unassembled WGS sequence"/>
</dbReference>
<evidence type="ECO:0000256" key="2">
    <source>
        <dbReference type="SAM" id="Phobius"/>
    </source>
</evidence>
<evidence type="ECO:0008006" key="6">
    <source>
        <dbReference type="Google" id="ProtNLM"/>
    </source>
</evidence>